<dbReference type="EMBL" id="FOXI01000004">
    <property type="protein sequence ID" value="SFP50551.1"/>
    <property type="molecule type" value="Genomic_DNA"/>
</dbReference>
<keyword evidence="2" id="KW-1185">Reference proteome</keyword>
<organism evidence="1 2">
    <name type="scientific">Halolamina pelagica</name>
    <dbReference type="NCBI Taxonomy" id="699431"/>
    <lineage>
        <taxon>Archaea</taxon>
        <taxon>Methanobacteriati</taxon>
        <taxon>Methanobacteriota</taxon>
        <taxon>Stenosarchaea group</taxon>
        <taxon>Halobacteria</taxon>
        <taxon>Halobacteriales</taxon>
        <taxon>Haloferacaceae</taxon>
    </lineage>
</organism>
<dbReference type="OrthoDB" id="213717at2157"/>
<protein>
    <submittedName>
        <fullName evidence="1">Uncharacterized protein</fullName>
    </submittedName>
</protein>
<reference evidence="2" key="1">
    <citation type="submission" date="2016-10" db="EMBL/GenBank/DDBJ databases">
        <authorList>
            <person name="Varghese N."/>
            <person name="Submissions S."/>
        </authorList>
    </citation>
    <scope>NUCLEOTIDE SEQUENCE [LARGE SCALE GENOMIC DNA]</scope>
    <source>
        <strain evidence="2">CGMCC 1.10329</strain>
    </source>
</reference>
<evidence type="ECO:0000313" key="2">
    <source>
        <dbReference type="Proteomes" id="UP000183769"/>
    </source>
</evidence>
<dbReference type="InterPro" id="IPR055945">
    <property type="entry name" value="DUF7523"/>
</dbReference>
<proteinExistence type="predicted"/>
<dbReference type="AlphaFoldDB" id="A0A1I5QWX0"/>
<dbReference type="RefSeq" id="WP_074877091.1">
    <property type="nucleotide sequence ID" value="NZ_FOXI01000004.1"/>
</dbReference>
<gene>
    <name evidence="1" type="ORF">SAMN05216277_104122</name>
</gene>
<dbReference type="Pfam" id="PF24367">
    <property type="entry name" value="DUF7523"/>
    <property type="match status" value="1"/>
</dbReference>
<evidence type="ECO:0000313" key="1">
    <source>
        <dbReference type="EMBL" id="SFP50551.1"/>
    </source>
</evidence>
<accession>A0A1I5QWX0</accession>
<dbReference type="Proteomes" id="UP000183769">
    <property type="component" value="Unassembled WGS sequence"/>
</dbReference>
<name>A0A1I5QWX0_9EURY</name>
<sequence length="164" mass="16651">MSTAEATREAVRERPFLLLALRAGVLNYTATAEFLDAGETEPVATALRRFADDLPTLAPRDAEARVRMESGVGLVDATDGAPTGTLLAVGGVEVVPDAGSLTAVIATGDVGPSALGAVCARLDAEDIDAEAAAVADGTLLVVVGRRAGVTALRAVEDALSRVPQ</sequence>